<protein>
    <recommendedName>
        <fullName evidence="3">Tetratricopeptide repeat-like domain-containing protein</fullName>
    </recommendedName>
</protein>
<evidence type="ECO:0008006" key="3">
    <source>
        <dbReference type="Google" id="ProtNLM"/>
    </source>
</evidence>
<proteinExistence type="predicted"/>
<name>A0A381YLE8_9ZZZZ</name>
<keyword evidence="1" id="KW-0812">Transmembrane</keyword>
<dbReference type="PANTHER" id="PTHR12558">
    <property type="entry name" value="CELL DIVISION CYCLE 16,23,27"/>
    <property type="match status" value="1"/>
</dbReference>
<dbReference type="SUPFAM" id="SSF48452">
    <property type="entry name" value="TPR-like"/>
    <property type="match status" value="2"/>
</dbReference>
<dbReference type="Pfam" id="PF13181">
    <property type="entry name" value="TPR_8"/>
    <property type="match status" value="1"/>
</dbReference>
<evidence type="ECO:0000313" key="2">
    <source>
        <dbReference type="EMBL" id="SVA77297.1"/>
    </source>
</evidence>
<feature type="transmembrane region" description="Helical" evidence="1">
    <location>
        <begin position="7"/>
        <end position="27"/>
    </location>
</feature>
<keyword evidence="1" id="KW-0472">Membrane</keyword>
<dbReference type="InterPro" id="IPR019734">
    <property type="entry name" value="TPR_rpt"/>
</dbReference>
<evidence type="ECO:0000256" key="1">
    <source>
        <dbReference type="SAM" id="Phobius"/>
    </source>
</evidence>
<reference evidence="2" key="1">
    <citation type="submission" date="2018-05" db="EMBL/GenBank/DDBJ databases">
        <authorList>
            <person name="Lanie J.A."/>
            <person name="Ng W.-L."/>
            <person name="Kazmierczak K.M."/>
            <person name="Andrzejewski T.M."/>
            <person name="Davidsen T.M."/>
            <person name="Wayne K.J."/>
            <person name="Tettelin H."/>
            <person name="Glass J.I."/>
            <person name="Rusch D."/>
            <person name="Podicherti R."/>
            <person name="Tsui H.-C.T."/>
            <person name="Winkler M.E."/>
        </authorList>
    </citation>
    <scope>NUCLEOTIDE SEQUENCE</scope>
</reference>
<dbReference type="PANTHER" id="PTHR12558:SF13">
    <property type="entry name" value="CELL DIVISION CYCLE PROTEIN 27 HOMOLOG"/>
    <property type="match status" value="1"/>
</dbReference>
<dbReference type="AlphaFoldDB" id="A0A381YLE8"/>
<dbReference type="InterPro" id="IPR011990">
    <property type="entry name" value="TPR-like_helical_dom_sf"/>
</dbReference>
<gene>
    <name evidence="2" type="ORF">METZ01_LOCUS130151</name>
</gene>
<dbReference type="Gene3D" id="1.25.40.10">
    <property type="entry name" value="Tetratricopeptide repeat domain"/>
    <property type="match status" value="3"/>
</dbReference>
<dbReference type="PROSITE" id="PS50005">
    <property type="entry name" value="TPR"/>
    <property type="match status" value="2"/>
</dbReference>
<dbReference type="EMBL" id="UINC01018407">
    <property type="protein sequence ID" value="SVA77297.1"/>
    <property type="molecule type" value="Genomic_DNA"/>
</dbReference>
<dbReference type="Pfam" id="PF13432">
    <property type="entry name" value="TPR_16"/>
    <property type="match status" value="1"/>
</dbReference>
<accession>A0A381YLE8</accession>
<dbReference type="SMART" id="SM00028">
    <property type="entry name" value="TPR"/>
    <property type="match status" value="4"/>
</dbReference>
<keyword evidence="1" id="KW-1133">Transmembrane helix</keyword>
<sequence length="478" mass="55557">MLSKSRILLRGLVLGLVISLVPIISTIPSLENIGMSLEAAEDNVKKKKKKRKRAKLPSKKAQKIFQQIQPLLESEVWEEADILLASIKRGEKFTDTDRATMWYYYGYIYFSQEKYDLAIKAYNTLIKTPNADYRQKNNAVYSLSQLSYIKGDYRDAIKYLYLWLENEDEPSSDAYALLATTYYQLKEFKNAKSNIEIAISMQESRDVPVLDENGEETGKTKKGVARENHYLLKMALFQELKQKLDVLPIYEILVQHYPKKRYWVQLSGLYGSRDRQLDQMAALEAAYDDDLLDKEREFVALAQLLMMHQNPFKAARVMENGFNREIIKEKEKTLKAMGQYWHAAKELKKAKPAYKKAAKLSKEGELYVFLGQVHFGLDEYKDAEFAIREGIKKGKLKDLANAYMILGQIQFEYQKWEDAIASFRRCIDVAERSLSDKKEKEKKKKKKIQDSARKWITYTEGEEERVVALELKKKALGI</sequence>
<organism evidence="2">
    <name type="scientific">marine metagenome</name>
    <dbReference type="NCBI Taxonomy" id="408172"/>
    <lineage>
        <taxon>unclassified sequences</taxon>
        <taxon>metagenomes</taxon>
        <taxon>ecological metagenomes</taxon>
    </lineage>
</organism>